<evidence type="ECO:0000256" key="1">
    <source>
        <dbReference type="ARBA" id="ARBA00001255"/>
    </source>
</evidence>
<evidence type="ECO:0000256" key="5">
    <source>
        <dbReference type="ARBA" id="ARBA00022801"/>
    </source>
</evidence>
<dbReference type="InterPro" id="IPR013785">
    <property type="entry name" value="Aldolase_TIM"/>
</dbReference>
<dbReference type="Gene3D" id="3.20.20.70">
    <property type="entry name" value="Aldolase class I"/>
    <property type="match status" value="1"/>
</dbReference>
<dbReference type="Pfam" id="PF17801">
    <property type="entry name" value="Melibiase_C"/>
    <property type="match status" value="1"/>
</dbReference>
<keyword evidence="8" id="KW-0812">Transmembrane</keyword>
<name>A0A8H7QBF1_9FUNG</name>
<dbReference type="SUPFAM" id="SSF51011">
    <property type="entry name" value="Glycosyl hydrolase domain"/>
    <property type="match status" value="1"/>
</dbReference>
<dbReference type="PANTHER" id="PTHR11452">
    <property type="entry name" value="ALPHA-GALACTOSIDASE/ALPHA-N-ACETYLGALACTOSAMINIDASE"/>
    <property type="match status" value="1"/>
</dbReference>
<dbReference type="InterPro" id="IPR002241">
    <property type="entry name" value="Glyco_hydro_27"/>
</dbReference>
<dbReference type="SUPFAM" id="SSF51445">
    <property type="entry name" value="(Trans)glycosidases"/>
    <property type="match status" value="1"/>
</dbReference>
<dbReference type="InterPro" id="IPR041233">
    <property type="entry name" value="Melibiase_C"/>
</dbReference>
<comment type="similarity">
    <text evidence="2 7">Belongs to the glycosyl hydrolase 27 family.</text>
</comment>
<keyword evidence="12" id="KW-1185">Reference proteome</keyword>
<dbReference type="PROSITE" id="PS00512">
    <property type="entry name" value="ALPHA_GALACTOSIDASE"/>
    <property type="match status" value="1"/>
</dbReference>
<dbReference type="CDD" id="cd14792">
    <property type="entry name" value="GH27"/>
    <property type="match status" value="1"/>
</dbReference>
<keyword evidence="4 9" id="KW-0732">Signal</keyword>
<evidence type="ECO:0000256" key="2">
    <source>
        <dbReference type="ARBA" id="ARBA00009743"/>
    </source>
</evidence>
<feature type="transmembrane region" description="Helical" evidence="8">
    <location>
        <begin position="599"/>
        <end position="620"/>
    </location>
</feature>
<protein>
    <recommendedName>
        <fullName evidence="3 7">Alpha-galactosidase</fullName>
        <ecNumber evidence="3 7">3.2.1.22</ecNumber>
    </recommendedName>
    <alternativeName>
        <fullName evidence="7">Melibiase</fullName>
    </alternativeName>
</protein>
<evidence type="ECO:0000256" key="3">
    <source>
        <dbReference type="ARBA" id="ARBA00012755"/>
    </source>
</evidence>
<gene>
    <name evidence="11" type="ORF">INT44_001049</name>
</gene>
<dbReference type="InterPro" id="IPR000111">
    <property type="entry name" value="Glyco_hydro_27/36_CS"/>
</dbReference>
<organism evidence="11 12">
    <name type="scientific">Umbelopsis vinacea</name>
    <dbReference type="NCBI Taxonomy" id="44442"/>
    <lineage>
        <taxon>Eukaryota</taxon>
        <taxon>Fungi</taxon>
        <taxon>Fungi incertae sedis</taxon>
        <taxon>Mucoromycota</taxon>
        <taxon>Mucoromycotina</taxon>
        <taxon>Umbelopsidomycetes</taxon>
        <taxon>Umbelopsidales</taxon>
        <taxon>Umbelopsidaceae</taxon>
        <taxon>Umbelopsis</taxon>
    </lineage>
</organism>
<dbReference type="Gene3D" id="2.60.120.260">
    <property type="entry name" value="Galactose-binding domain-like"/>
    <property type="match status" value="1"/>
</dbReference>
<evidence type="ECO:0000256" key="8">
    <source>
        <dbReference type="SAM" id="Phobius"/>
    </source>
</evidence>
<evidence type="ECO:0000313" key="11">
    <source>
        <dbReference type="EMBL" id="KAG2188296.1"/>
    </source>
</evidence>
<evidence type="ECO:0000256" key="7">
    <source>
        <dbReference type="RuleBase" id="RU361168"/>
    </source>
</evidence>
<comment type="caution">
    <text evidence="11">The sequence shown here is derived from an EMBL/GenBank/DDBJ whole genome shotgun (WGS) entry which is preliminary data.</text>
</comment>
<evidence type="ECO:0000256" key="6">
    <source>
        <dbReference type="ARBA" id="ARBA00023295"/>
    </source>
</evidence>
<dbReference type="GO" id="GO:0004557">
    <property type="term" value="F:alpha-galactosidase activity"/>
    <property type="evidence" value="ECO:0007669"/>
    <property type="project" value="UniProtKB-EC"/>
</dbReference>
<dbReference type="PANTHER" id="PTHR11452:SF75">
    <property type="entry name" value="ALPHA-GALACTOSIDASE MEL1"/>
    <property type="match status" value="1"/>
</dbReference>
<evidence type="ECO:0000256" key="4">
    <source>
        <dbReference type="ARBA" id="ARBA00022729"/>
    </source>
</evidence>
<feature type="domain" description="Alpha galactosidase C-terminal" evidence="10">
    <location>
        <begin position="301"/>
        <end position="376"/>
    </location>
</feature>
<dbReference type="EC" id="3.2.1.22" evidence="3 7"/>
<accession>A0A8H7QBF1</accession>
<comment type="catalytic activity">
    <reaction evidence="1 7">
        <text>Hydrolysis of terminal, non-reducing alpha-D-galactose residues in alpha-D-galactosides, including galactose oligosaccharides, galactomannans and galactolipids.</text>
        <dbReference type="EC" id="3.2.1.22"/>
    </reaction>
</comment>
<reference evidence="11" key="1">
    <citation type="submission" date="2020-12" db="EMBL/GenBank/DDBJ databases">
        <title>Metabolic potential, ecology and presence of endohyphal bacteria is reflected in genomic diversity of Mucoromycotina.</title>
        <authorList>
            <person name="Muszewska A."/>
            <person name="Okrasinska A."/>
            <person name="Steczkiewicz K."/>
            <person name="Drgas O."/>
            <person name="Orlowska M."/>
            <person name="Perlinska-Lenart U."/>
            <person name="Aleksandrzak-Piekarczyk T."/>
            <person name="Szatraj K."/>
            <person name="Zielenkiewicz U."/>
            <person name="Pilsyk S."/>
            <person name="Malc E."/>
            <person name="Mieczkowski P."/>
            <person name="Kruszewska J.S."/>
            <person name="Biernat P."/>
            <person name="Pawlowska J."/>
        </authorList>
    </citation>
    <scope>NUCLEOTIDE SEQUENCE</scope>
    <source>
        <strain evidence="11">WA0000051536</strain>
    </source>
</reference>
<feature type="signal peptide" evidence="9">
    <location>
        <begin position="1"/>
        <end position="17"/>
    </location>
</feature>
<feature type="chain" id="PRO_5034471976" description="Alpha-galactosidase" evidence="9">
    <location>
        <begin position="18"/>
        <end position="652"/>
    </location>
</feature>
<dbReference type="EMBL" id="JAEPRA010000002">
    <property type="protein sequence ID" value="KAG2188296.1"/>
    <property type="molecule type" value="Genomic_DNA"/>
</dbReference>
<keyword evidence="7" id="KW-1015">Disulfide bond</keyword>
<keyword evidence="8" id="KW-1133">Transmembrane helix</keyword>
<dbReference type="InterPro" id="IPR017853">
    <property type="entry name" value="GH"/>
</dbReference>
<dbReference type="OrthoDB" id="5795902at2759"/>
<keyword evidence="8" id="KW-0472">Membrane</keyword>
<dbReference type="FunFam" id="3.20.20.70:FF:000197">
    <property type="entry name" value="Alpha-galactosidase"/>
    <property type="match status" value="1"/>
</dbReference>
<keyword evidence="6 7" id="KW-0326">Glycosidase</keyword>
<dbReference type="Gene3D" id="2.60.40.1180">
    <property type="entry name" value="Golgi alpha-mannosidase II"/>
    <property type="match status" value="1"/>
</dbReference>
<dbReference type="GO" id="GO:0005975">
    <property type="term" value="P:carbohydrate metabolic process"/>
    <property type="evidence" value="ECO:0007669"/>
    <property type="project" value="InterPro"/>
</dbReference>
<dbReference type="AlphaFoldDB" id="A0A8H7QBF1"/>
<keyword evidence="5 7" id="KW-0378">Hydrolase</keyword>
<evidence type="ECO:0000256" key="9">
    <source>
        <dbReference type="SAM" id="SignalP"/>
    </source>
</evidence>
<evidence type="ECO:0000259" key="10">
    <source>
        <dbReference type="Pfam" id="PF17801"/>
    </source>
</evidence>
<dbReference type="PRINTS" id="PR00740">
    <property type="entry name" value="GLHYDRLASE27"/>
</dbReference>
<dbReference type="InterPro" id="IPR013780">
    <property type="entry name" value="Glyco_hydro_b"/>
</dbReference>
<sequence length="652" mass="72618">MLSILYLPLLLPFQVAALMDGLSSTPPMGWNTWNKYGCNIEARLIRETADIMVSKGFLDAGYRYLNLDDCWQSNDRDYDGNIIVDRYAFPDGIKAVADYVHSKGLYFGIYSSAGYQTCAGRMASLGHEESDASNYANWSVDYLKYDNCNFRDGISGKERYKRMGDALKATGRNITFSICNWGSENPWEWADEIGHAFRTHDDIIASWESVLEILDVHAQVVQYGGPGHWADPGMVGNGALNIEESRTHFSLWAAMKAPLILGNDLTHMSDVVYDILTNRKVISVNQDSLGVPARRVVHVAGNLDIWTGPLSGGSVVVVLVNYGENERQIPFTDAIVDYYGENIQVEDLWTGKIFQMKEGMMLSSPIPSHGCTMLKLTNGTSIPYSDSLAGNASKNHYPPEIMQNDIDTSKLEDMEQTLYEAEALVNVVSGLSRRKGGCPACSSSARVIAIGKVHPLESGSLTFRNITGSGHYTLTLRYMDCLSWSVCGDYWTRRWGLRLRINDGEETYVYLRKIGDFKAVKEFSMGLYLDQDVNSITLDNPEADGPSMDSIILKKHLNSNFNTSKGAVWTTGFSSEDPLAGDHWILYAMRCIVDYMLDAAIFACGISTVGFVTYILCGYFSKWYRHVYQLVGNSDLGEYTLENVSDTNTSIA</sequence>
<dbReference type="Proteomes" id="UP000612746">
    <property type="component" value="Unassembled WGS sequence"/>
</dbReference>
<proteinExistence type="inferred from homology"/>
<dbReference type="Pfam" id="PF16499">
    <property type="entry name" value="Melibiase_2"/>
    <property type="match status" value="1"/>
</dbReference>
<evidence type="ECO:0000313" key="12">
    <source>
        <dbReference type="Proteomes" id="UP000612746"/>
    </source>
</evidence>